<accession>A0A9Q1J3Y3</accession>
<keyword evidence="8" id="KW-0862">Zinc</keyword>
<feature type="region of interest" description="Disordered" evidence="9">
    <location>
        <begin position="400"/>
        <end position="452"/>
    </location>
</feature>
<comment type="catalytic activity">
    <reaction evidence="1">
        <text>S-ubiquitinyl-[E2 ubiquitin-conjugating enzyme]-L-cysteine + [acceptor protein]-L-lysine = [E2 ubiquitin-conjugating enzyme]-L-cysteine + N(6)-ubiquitinyl-[acceptor protein]-L-lysine.</text>
        <dbReference type="EC" id="2.3.2.27"/>
    </reaction>
</comment>
<dbReference type="PANTHER" id="PTHR14471:SF5">
    <property type="entry name" value="E3 UBIQUITIN-PROTEIN LIGASE MARCHF10-RELATED"/>
    <property type="match status" value="1"/>
</dbReference>
<evidence type="ECO:0000256" key="4">
    <source>
        <dbReference type="ARBA" id="ARBA00022679"/>
    </source>
</evidence>
<dbReference type="SMART" id="SM00744">
    <property type="entry name" value="RINGv"/>
    <property type="match status" value="1"/>
</dbReference>
<feature type="compositionally biased region" description="Basic and acidic residues" evidence="9">
    <location>
        <begin position="26"/>
        <end position="38"/>
    </location>
</feature>
<dbReference type="EMBL" id="JAINUF010000004">
    <property type="protein sequence ID" value="KAJ8364760.1"/>
    <property type="molecule type" value="Genomic_DNA"/>
</dbReference>
<dbReference type="Proteomes" id="UP001152622">
    <property type="component" value="Chromosome 4"/>
</dbReference>
<evidence type="ECO:0000256" key="7">
    <source>
        <dbReference type="ARBA" id="ARBA00022786"/>
    </source>
</evidence>
<reference evidence="11" key="1">
    <citation type="journal article" date="2023" name="Science">
        <title>Genome structures resolve the early diversification of teleost fishes.</title>
        <authorList>
            <person name="Parey E."/>
            <person name="Louis A."/>
            <person name="Montfort J."/>
            <person name="Bouchez O."/>
            <person name="Roques C."/>
            <person name="Iampietro C."/>
            <person name="Lluch J."/>
            <person name="Castinel A."/>
            <person name="Donnadieu C."/>
            <person name="Desvignes T."/>
            <person name="Floi Bucao C."/>
            <person name="Jouanno E."/>
            <person name="Wen M."/>
            <person name="Mejri S."/>
            <person name="Dirks R."/>
            <person name="Jansen H."/>
            <person name="Henkel C."/>
            <person name="Chen W.J."/>
            <person name="Zahm M."/>
            <person name="Cabau C."/>
            <person name="Klopp C."/>
            <person name="Thompson A.W."/>
            <person name="Robinson-Rechavi M."/>
            <person name="Braasch I."/>
            <person name="Lecointre G."/>
            <person name="Bobe J."/>
            <person name="Postlethwait J.H."/>
            <person name="Berthelot C."/>
            <person name="Roest Crollius H."/>
            <person name="Guiguen Y."/>
        </authorList>
    </citation>
    <scope>NUCLEOTIDE SEQUENCE</scope>
    <source>
        <strain evidence="11">WJC10195</strain>
    </source>
</reference>
<feature type="compositionally biased region" description="Basic and acidic residues" evidence="9">
    <location>
        <begin position="431"/>
        <end position="443"/>
    </location>
</feature>
<evidence type="ECO:0000313" key="12">
    <source>
        <dbReference type="Proteomes" id="UP001152622"/>
    </source>
</evidence>
<dbReference type="Pfam" id="PF12906">
    <property type="entry name" value="RINGv"/>
    <property type="match status" value="1"/>
</dbReference>
<dbReference type="EC" id="2.3.2.27" evidence="3"/>
<feature type="region of interest" description="Disordered" evidence="9">
    <location>
        <begin position="26"/>
        <end position="64"/>
    </location>
</feature>
<dbReference type="OrthoDB" id="2154780at2759"/>
<protein>
    <recommendedName>
        <fullName evidence="3">RING-type E3 ubiquitin transferase</fullName>
        <ecNumber evidence="3">2.3.2.27</ecNumber>
    </recommendedName>
</protein>
<evidence type="ECO:0000256" key="6">
    <source>
        <dbReference type="ARBA" id="ARBA00022771"/>
    </source>
</evidence>
<evidence type="ECO:0000256" key="8">
    <source>
        <dbReference type="ARBA" id="ARBA00022833"/>
    </source>
</evidence>
<feature type="compositionally biased region" description="Basic and acidic residues" evidence="9">
    <location>
        <begin position="145"/>
        <end position="157"/>
    </location>
</feature>
<dbReference type="PANTHER" id="PTHR14471">
    <property type="entry name" value="MARCH7/10 E3 UBIQUITIN PROTEIN LIGASE FAMILY MEMBER"/>
    <property type="match status" value="1"/>
</dbReference>
<gene>
    <name evidence="11" type="ORF">SKAU_G00135910</name>
</gene>
<feature type="compositionally biased region" description="Polar residues" evidence="9">
    <location>
        <begin position="664"/>
        <end position="687"/>
    </location>
</feature>
<keyword evidence="5" id="KW-0479">Metal-binding</keyword>
<dbReference type="InterPro" id="IPR052297">
    <property type="entry name" value="RING-CH-type_E3_ubiq-ligase"/>
</dbReference>
<keyword evidence="6" id="KW-0863">Zinc-finger</keyword>
<dbReference type="GO" id="GO:0061630">
    <property type="term" value="F:ubiquitin protein ligase activity"/>
    <property type="evidence" value="ECO:0007669"/>
    <property type="project" value="UniProtKB-EC"/>
</dbReference>
<feature type="domain" description="RING-CH-type" evidence="10">
    <location>
        <begin position="522"/>
        <end position="592"/>
    </location>
</feature>
<dbReference type="PROSITE" id="PS51292">
    <property type="entry name" value="ZF_RING_CH"/>
    <property type="match status" value="1"/>
</dbReference>
<evidence type="ECO:0000259" key="10">
    <source>
        <dbReference type="PROSITE" id="PS51292"/>
    </source>
</evidence>
<dbReference type="SUPFAM" id="SSF57850">
    <property type="entry name" value="RING/U-box"/>
    <property type="match status" value="1"/>
</dbReference>
<sequence length="687" mass="75897">MFNSWERQAAECLTNAQHMREECLRRQEQERAEGELKQQTRQRQLPAPPLLNKHRARTYERPWANITTDTKKVWPPLPARPQTQELAVVGTTQRRAPVTMKQLGKGLSPSCHKQKLVNEKNGICKMAPSKDVYTLRRTQSRRHREAPSQEIQKEKPKTTPSLSWQALSPIPGGQVPICDMDSSSFPLPLSSPDWTPVDWALMSSLHCRSPSPVNESDLQLISDPFQESLNESGVGEDIDVSESSGSRILHGTDFSESSGDSGISHPRCPSNNGGIPENSLRDQFCSLDLLPSQYVGDDDLLPARLNPGSGGDPSPPSCSPLHRTRSLVYLEPPVRLEARFLGEMDRASFRGGYSPVPPITEAGPLSSLAMVAERTHRGRLPALNAGENLDQQISDLSVAPTRVPWDQPRTELGSAGPAERSPAAGMGWHSSDGDRREEREEGRGASLSGDSVGAAFLGTRTSGLLDHLALVLMALQEVRREVVQIHLDNVHEGSQGAAPETKPPANPETLRRITESLLEEESDEEDGDLCRICQSLGGTPQNPLLTPCQCTGSLQYVHHDCLKRWIQAKVQSGAELTVVKSCELCKASLNLDLEGFDLEECYRQRHTQVEQANPELHVLRLLQQRLWDVVHVVEMRSYATFNVATTLYLIHQTTGNARVRQMVASPQSESDGTGHQRVTPSEETPDP</sequence>
<evidence type="ECO:0000256" key="5">
    <source>
        <dbReference type="ARBA" id="ARBA00022723"/>
    </source>
</evidence>
<comment type="caution">
    <text evidence="11">The sequence shown here is derived from an EMBL/GenBank/DDBJ whole genome shotgun (WGS) entry which is preliminary data.</text>
</comment>
<evidence type="ECO:0000256" key="3">
    <source>
        <dbReference type="ARBA" id="ARBA00012483"/>
    </source>
</evidence>
<name>A0A9Q1J3Y3_SYNKA</name>
<feature type="region of interest" description="Disordered" evidence="9">
    <location>
        <begin position="136"/>
        <end position="163"/>
    </location>
</feature>
<dbReference type="Gene3D" id="3.30.40.10">
    <property type="entry name" value="Zinc/RING finger domain, C3HC4 (zinc finger)"/>
    <property type="match status" value="1"/>
</dbReference>
<keyword evidence="4" id="KW-0808">Transferase</keyword>
<dbReference type="AlphaFoldDB" id="A0A9Q1J3Y3"/>
<evidence type="ECO:0000313" key="11">
    <source>
        <dbReference type="EMBL" id="KAJ8364760.1"/>
    </source>
</evidence>
<feature type="region of interest" description="Disordered" evidence="9">
    <location>
        <begin position="298"/>
        <end position="322"/>
    </location>
</feature>
<evidence type="ECO:0000256" key="9">
    <source>
        <dbReference type="SAM" id="MobiDB-lite"/>
    </source>
</evidence>
<dbReference type="GO" id="GO:0008270">
    <property type="term" value="F:zinc ion binding"/>
    <property type="evidence" value="ECO:0007669"/>
    <property type="project" value="UniProtKB-KW"/>
</dbReference>
<feature type="region of interest" description="Disordered" evidence="9">
    <location>
        <begin position="661"/>
        <end position="687"/>
    </location>
</feature>
<evidence type="ECO:0000256" key="2">
    <source>
        <dbReference type="ARBA" id="ARBA00004906"/>
    </source>
</evidence>
<dbReference type="InterPro" id="IPR013083">
    <property type="entry name" value="Znf_RING/FYVE/PHD"/>
</dbReference>
<dbReference type="InterPro" id="IPR011016">
    <property type="entry name" value="Znf_RING-CH"/>
</dbReference>
<evidence type="ECO:0000256" key="1">
    <source>
        <dbReference type="ARBA" id="ARBA00000900"/>
    </source>
</evidence>
<feature type="region of interest" description="Disordered" evidence="9">
    <location>
        <begin position="231"/>
        <end position="276"/>
    </location>
</feature>
<keyword evidence="12" id="KW-1185">Reference proteome</keyword>
<comment type="pathway">
    <text evidence="2">Protein modification; protein ubiquitination.</text>
</comment>
<organism evidence="11 12">
    <name type="scientific">Synaphobranchus kaupii</name>
    <name type="common">Kaup's arrowtooth eel</name>
    <dbReference type="NCBI Taxonomy" id="118154"/>
    <lineage>
        <taxon>Eukaryota</taxon>
        <taxon>Metazoa</taxon>
        <taxon>Chordata</taxon>
        <taxon>Craniata</taxon>
        <taxon>Vertebrata</taxon>
        <taxon>Euteleostomi</taxon>
        <taxon>Actinopterygii</taxon>
        <taxon>Neopterygii</taxon>
        <taxon>Teleostei</taxon>
        <taxon>Anguilliformes</taxon>
        <taxon>Synaphobranchidae</taxon>
        <taxon>Synaphobranchus</taxon>
    </lineage>
</organism>
<keyword evidence="7" id="KW-0833">Ubl conjugation pathway</keyword>
<proteinExistence type="predicted"/>